<dbReference type="Pfam" id="PF04014">
    <property type="entry name" value="MazE_antitoxin"/>
    <property type="match status" value="1"/>
</dbReference>
<keyword evidence="4" id="KW-1185">Reference proteome</keyword>
<organism evidence="3 4">
    <name type="scientific">Kyrpidia spormannii</name>
    <dbReference type="NCBI Taxonomy" id="2055160"/>
    <lineage>
        <taxon>Bacteria</taxon>
        <taxon>Bacillati</taxon>
        <taxon>Bacillota</taxon>
        <taxon>Bacilli</taxon>
        <taxon>Bacillales</taxon>
        <taxon>Alicyclobacillaceae</taxon>
        <taxon>Kyrpidia</taxon>
    </lineage>
</organism>
<dbReference type="GO" id="GO:0003677">
    <property type="term" value="F:DNA binding"/>
    <property type="evidence" value="ECO:0007669"/>
    <property type="project" value="UniProtKB-UniRule"/>
</dbReference>
<evidence type="ECO:0000313" key="3">
    <source>
        <dbReference type="EMBL" id="ATY84499.1"/>
    </source>
</evidence>
<sequence>MERIVHPTERGQITIPKSIREALRISADTPLVIRQEGTRIIIEPLSGLDRLTRKLEQEAKIRGMSPEDLVAEVESVRQEFFDKRTDVKHE</sequence>
<dbReference type="KEGG" id="kyr:CVV65_05620"/>
<gene>
    <name evidence="3" type="ORF">CVV65_05620</name>
</gene>
<dbReference type="AlphaFoldDB" id="A0A2K8N572"/>
<protein>
    <submittedName>
        <fullName evidence="3">AbrB family transcriptional regulator</fullName>
    </submittedName>
</protein>
<accession>A0A2K8N572</accession>
<evidence type="ECO:0000256" key="1">
    <source>
        <dbReference type="PROSITE-ProRule" id="PRU01076"/>
    </source>
</evidence>
<evidence type="ECO:0000313" key="4">
    <source>
        <dbReference type="Proteomes" id="UP000231932"/>
    </source>
</evidence>
<proteinExistence type="predicted"/>
<dbReference type="Gene3D" id="2.10.260.10">
    <property type="match status" value="1"/>
</dbReference>
<dbReference type="Proteomes" id="UP000231932">
    <property type="component" value="Chromosome"/>
</dbReference>
<dbReference type="SUPFAM" id="SSF89447">
    <property type="entry name" value="AbrB/MazE/MraZ-like"/>
    <property type="match status" value="1"/>
</dbReference>
<reference evidence="4" key="1">
    <citation type="submission" date="2017-11" db="EMBL/GenBank/DDBJ databases">
        <title>Complete Genome Sequence of Kyrpidia sp. Strain EA-1, a thermophilic, hydrogen-oxidizing Bacterium, isolated from the Azores.</title>
        <authorList>
            <person name="Reiner J.E."/>
            <person name="Lapp C.J."/>
            <person name="Bunk B."/>
            <person name="Gescher J."/>
        </authorList>
    </citation>
    <scope>NUCLEOTIDE SEQUENCE [LARGE SCALE GENOMIC DNA]</scope>
    <source>
        <strain evidence="4">EA-1</strain>
    </source>
</reference>
<dbReference type="NCBIfam" id="TIGR01439">
    <property type="entry name" value="lp_hng_hel_AbrB"/>
    <property type="match status" value="1"/>
</dbReference>
<dbReference type="SMART" id="SM00966">
    <property type="entry name" value="SpoVT_AbrB"/>
    <property type="match status" value="1"/>
</dbReference>
<dbReference type="EMBL" id="CP024955">
    <property type="protein sequence ID" value="ATY84499.1"/>
    <property type="molecule type" value="Genomic_DNA"/>
</dbReference>
<dbReference type="OrthoDB" id="9811597at2"/>
<dbReference type="PROSITE" id="PS51740">
    <property type="entry name" value="SPOVT_ABRB"/>
    <property type="match status" value="1"/>
</dbReference>
<dbReference type="RefSeq" id="WP_100667318.1">
    <property type="nucleotide sequence ID" value="NZ_CP024955.1"/>
</dbReference>
<dbReference type="InterPro" id="IPR037914">
    <property type="entry name" value="SpoVT-AbrB_sf"/>
</dbReference>
<dbReference type="InterPro" id="IPR007159">
    <property type="entry name" value="SpoVT-AbrB_dom"/>
</dbReference>
<evidence type="ECO:0000259" key="2">
    <source>
        <dbReference type="PROSITE" id="PS51740"/>
    </source>
</evidence>
<name>A0A2K8N572_9BACL</name>
<feature type="domain" description="SpoVT-AbrB" evidence="2">
    <location>
        <begin position="2"/>
        <end position="47"/>
    </location>
</feature>
<keyword evidence="1" id="KW-0238">DNA-binding</keyword>